<dbReference type="PANTHER" id="PTHR38682:SF1">
    <property type="entry name" value="V-TYPE ATP SYNTHASE SUBUNIT C"/>
    <property type="match status" value="1"/>
</dbReference>
<dbReference type="Proteomes" id="UP000462658">
    <property type="component" value="Unassembled WGS sequence"/>
</dbReference>
<dbReference type="InterPro" id="IPR035067">
    <property type="entry name" value="V-type_ATPase_csu/dsu"/>
</dbReference>
<dbReference type="Pfam" id="PF01992">
    <property type="entry name" value="vATP-synt_AC39"/>
    <property type="match status" value="1"/>
</dbReference>
<dbReference type="Gene3D" id="1.20.1690.10">
    <property type="entry name" value="V-type ATP synthase subunit C domain"/>
    <property type="match status" value="2"/>
</dbReference>
<dbReference type="InterPro" id="IPR036079">
    <property type="entry name" value="ATPase_csu/dsu_sf"/>
</dbReference>
<dbReference type="InterPro" id="IPR044911">
    <property type="entry name" value="V-type_ATPase_csu/dsu_dom_3"/>
</dbReference>
<sequence>MSERTYSQVNTGISVREASFVSPSQFEQLLASPSSESREILLQGTPYALDSKEIKDLAALEARLMAALLAEYQWAFEVAPQSDLVSLFTLKYTYHNLKVYLKHKATERKLGHLLIPIGPYSLDVLEHLVATFSAEHCPAFMAEEVAATWQEFQDYQDLRVLEIGMDLAYFKHLRYLGDSLDHPILKQLVDVTIDFYNAITVKRALDQQKPHSFMHQLLSDEGSLSAHQVIDLLESGQWLTWFYQVNPLEYDLALETYEEKMRTGQLKTVELEYLESLVKFSLLDAGRFEVDGPLPLVRYLYGKELEVTNLRLVLSGLDNGFPLADIKERMRPIYGQTDL</sequence>
<dbReference type="GO" id="GO:0046961">
    <property type="term" value="F:proton-transporting ATPase activity, rotational mechanism"/>
    <property type="evidence" value="ECO:0007669"/>
    <property type="project" value="InterPro"/>
</dbReference>
<keyword evidence="3" id="KW-0406">Ion transport</keyword>
<evidence type="ECO:0000256" key="1">
    <source>
        <dbReference type="ARBA" id="ARBA00006709"/>
    </source>
</evidence>
<proteinExistence type="inferred from homology"/>
<dbReference type="RefSeq" id="WP_155125389.1">
    <property type="nucleotide sequence ID" value="NZ_JALDUT010000011.1"/>
</dbReference>
<evidence type="ECO:0000313" key="5">
    <source>
        <dbReference type="Proteomes" id="UP000462658"/>
    </source>
</evidence>
<dbReference type="EMBL" id="WMZA01000002">
    <property type="protein sequence ID" value="MTR62870.1"/>
    <property type="molecule type" value="Genomic_DNA"/>
</dbReference>
<evidence type="ECO:0000313" key="4">
    <source>
        <dbReference type="EMBL" id="MTR62870.1"/>
    </source>
</evidence>
<organism evidence="4 5">
    <name type="scientific">Streptococcus parasanguinis</name>
    <dbReference type="NCBI Taxonomy" id="1318"/>
    <lineage>
        <taxon>Bacteria</taxon>
        <taxon>Bacillati</taxon>
        <taxon>Bacillota</taxon>
        <taxon>Bacilli</taxon>
        <taxon>Lactobacillales</taxon>
        <taxon>Streptococcaceae</taxon>
        <taxon>Streptococcus</taxon>
    </lineage>
</organism>
<dbReference type="PANTHER" id="PTHR38682">
    <property type="entry name" value="V-TYPE ATP SYNTHASE SUBUNIT C"/>
    <property type="match status" value="1"/>
</dbReference>
<comment type="similarity">
    <text evidence="1">Belongs to the V-ATPase V0D/AC39 subunit family.</text>
</comment>
<comment type="caution">
    <text evidence="4">The sequence shown here is derived from an EMBL/GenBank/DDBJ whole genome shotgun (WGS) entry which is preliminary data.</text>
</comment>
<name>A0A6I3PMW0_STRPA</name>
<evidence type="ECO:0000256" key="2">
    <source>
        <dbReference type="ARBA" id="ARBA00022448"/>
    </source>
</evidence>
<dbReference type="Gene3D" id="1.10.132.50">
    <property type="entry name" value="ATP synthase (C/AC39) subunit, domain 3"/>
    <property type="match status" value="1"/>
</dbReference>
<protein>
    <submittedName>
        <fullName evidence="4">V-type ATP synthase subunit C</fullName>
    </submittedName>
</protein>
<evidence type="ECO:0000256" key="3">
    <source>
        <dbReference type="ARBA" id="ARBA00023065"/>
    </source>
</evidence>
<dbReference type="InterPro" id="IPR002843">
    <property type="entry name" value="ATPase_V0-cplx_csu/dsu"/>
</dbReference>
<dbReference type="SUPFAM" id="SSF103486">
    <property type="entry name" value="V-type ATP synthase subunit C"/>
    <property type="match status" value="1"/>
</dbReference>
<gene>
    <name evidence="4" type="ORF">GMC80_05895</name>
</gene>
<dbReference type="InterPro" id="IPR050873">
    <property type="entry name" value="V-ATPase_V0D/AC39_subunit"/>
</dbReference>
<dbReference type="AlphaFoldDB" id="A0A6I3PMW0"/>
<keyword evidence="2" id="KW-0813">Transport</keyword>
<accession>A0A6I3PMW0</accession>
<reference evidence="4 5" key="1">
    <citation type="journal article" date="2019" name="Nat. Med.">
        <title>A library of human gut bacterial isolates paired with longitudinal multiomics data enables mechanistic microbiome research.</title>
        <authorList>
            <person name="Poyet M."/>
            <person name="Groussin M."/>
            <person name="Gibbons S.M."/>
            <person name="Avila-Pacheco J."/>
            <person name="Jiang X."/>
            <person name="Kearney S.M."/>
            <person name="Perrotta A.R."/>
            <person name="Berdy B."/>
            <person name="Zhao S."/>
            <person name="Lieberman T.D."/>
            <person name="Swanson P.K."/>
            <person name="Smith M."/>
            <person name="Roesemann S."/>
            <person name="Alexander J.E."/>
            <person name="Rich S.A."/>
            <person name="Livny J."/>
            <person name="Vlamakis H."/>
            <person name="Clish C."/>
            <person name="Bullock K."/>
            <person name="Deik A."/>
            <person name="Scott J."/>
            <person name="Pierce K.A."/>
            <person name="Xavier R.J."/>
            <person name="Alm E.J."/>
        </authorList>
    </citation>
    <scope>NUCLEOTIDE SEQUENCE [LARGE SCALE GENOMIC DNA]</scope>
    <source>
        <strain evidence="4 5">BIOML-A10</strain>
    </source>
</reference>